<dbReference type="Pfam" id="PF01535">
    <property type="entry name" value="PPR"/>
    <property type="match status" value="11"/>
</dbReference>
<name>A0AB40AQU1_DIOCR</name>
<evidence type="ECO:0000313" key="3">
    <source>
        <dbReference type="Proteomes" id="UP001515500"/>
    </source>
</evidence>
<dbReference type="Gene3D" id="1.25.40.10">
    <property type="entry name" value="Tetratricopeptide repeat domain"/>
    <property type="match status" value="8"/>
</dbReference>
<dbReference type="GO" id="GO:0009451">
    <property type="term" value="P:RNA modification"/>
    <property type="evidence" value="ECO:0007669"/>
    <property type="project" value="InterPro"/>
</dbReference>
<evidence type="ECO:0000313" key="4">
    <source>
        <dbReference type="RefSeq" id="XP_039117356.1"/>
    </source>
</evidence>
<dbReference type="PANTHER" id="PTHR47926:SF464">
    <property type="entry name" value="DYW DOMAIN-CONTAINING PROTEIN"/>
    <property type="match status" value="1"/>
</dbReference>
<feature type="repeat" description="PPR" evidence="2">
    <location>
        <begin position="64"/>
        <end position="98"/>
    </location>
</feature>
<evidence type="ECO:0000256" key="2">
    <source>
        <dbReference type="PROSITE-ProRule" id="PRU00708"/>
    </source>
</evidence>
<dbReference type="RefSeq" id="XP_039117356.1">
    <property type="nucleotide sequence ID" value="XM_039261422.1"/>
</dbReference>
<dbReference type="GeneID" id="120253128"/>
<feature type="repeat" description="PPR" evidence="2">
    <location>
        <begin position="328"/>
        <end position="358"/>
    </location>
</feature>
<feature type="repeat" description="PPR" evidence="2">
    <location>
        <begin position="423"/>
        <end position="457"/>
    </location>
</feature>
<dbReference type="FunFam" id="1.25.40.10:FF:000090">
    <property type="entry name" value="Pentatricopeptide repeat-containing protein, chloroplastic"/>
    <property type="match status" value="1"/>
</dbReference>
<accession>A0AB40AQU1</accession>
<keyword evidence="1" id="KW-0677">Repeat</keyword>
<reference evidence="4 5" key="1">
    <citation type="submission" date="2025-04" db="UniProtKB">
        <authorList>
            <consortium name="RefSeq"/>
        </authorList>
    </citation>
    <scope>IDENTIFICATION</scope>
</reference>
<organism evidence="3 4">
    <name type="scientific">Dioscorea cayennensis subsp. rotundata</name>
    <name type="common">White Guinea yam</name>
    <name type="synonym">Dioscorea rotundata</name>
    <dbReference type="NCBI Taxonomy" id="55577"/>
    <lineage>
        <taxon>Eukaryota</taxon>
        <taxon>Viridiplantae</taxon>
        <taxon>Streptophyta</taxon>
        <taxon>Embryophyta</taxon>
        <taxon>Tracheophyta</taxon>
        <taxon>Spermatophyta</taxon>
        <taxon>Magnoliopsida</taxon>
        <taxon>Liliopsida</taxon>
        <taxon>Dioscoreales</taxon>
        <taxon>Dioscoreaceae</taxon>
        <taxon>Dioscorea</taxon>
    </lineage>
</organism>
<dbReference type="InterPro" id="IPR046960">
    <property type="entry name" value="PPR_At4g14850-like_plant"/>
</dbReference>
<protein>
    <submittedName>
        <fullName evidence="4 5">Pentatricopeptide repeat-containing protein At4g02750-like isoform X1</fullName>
    </submittedName>
</protein>
<evidence type="ECO:0000313" key="5">
    <source>
        <dbReference type="RefSeq" id="XP_039117357.1"/>
    </source>
</evidence>
<dbReference type="Pfam" id="PF13041">
    <property type="entry name" value="PPR_2"/>
    <property type="match status" value="2"/>
</dbReference>
<sequence length="768" mass="86462">MRCRTTRTKALFSWNHSRFQSFSVYNSQSTSRSLTLVNRLISECSKNGDLVCALKLFDEMPERDVVSWNSIMAALVRVGCHAEAIRVFSEMRRSCLKPSSTSLSTVLFSCAKLRGLWEGKQIHCLSVKMCSFTNVFVGTSLITMYSKSGVFDCLVHVFDGIDYPNMVSWNALLSGFVLNRRLSSAREVFERMPNRNVVSWTAMVSGYIEVKKVGNAFEMFKLMPFKNSVSWSVMIGGFVSDDRFKEAIQLHTEMMNSGVRPTVESVVKVIGACSGFGNPKQGRKIHCQVIKLGFVANQIVEASLVSMYCDCLEIEKAKLEFSKMEFKFRGSWNSLICGYIDNNKIDEARKLFDCMNERDHVSWNSMVCGYARVDRIDDALDLFSKMPEPTIEAITALMSGYIKNGQIENAQKLFDLIPQLDVDVIANTTLIHGYMEKGMLDKAWEHFNKMREQNVVTVNVMISGLLQHGKVAEAYSLFNKSPQKDDVSWNVLVIGFVEHGLYVEAFQLYREMILSAMFPTEPIITSLLRASAKLSLLTASQEIHVVAIKLGHDTSIVVGNLLIDAYGKCGEISMAKSIFSEMDECDTVTWNVMIYSFACNGYGKNAIELFEKMRCSNSKPDDVTFLCLLSACTHDGLSREAEHYFNSMKCDFGIAPRLNHYACLIDLLCRMGMVEKAEKIIETMPFAADSVIWTSLLSGSRVNCNVDVAEVAATKLFAEDPTDRMPCFHLMSIYGSAGRWDNVENVRNRISRFRSTKQSGCSWIETLS</sequence>
<feature type="repeat" description="PPR" evidence="2">
    <location>
        <begin position="586"/>
        <end position="620"/>
    </location>
</feature>
<keyword evidence="3" id="KW-1185">Reference proteome</keyword>
<dbReference type="InterPro" id="IPR046848">
    <property type="entry name" value="E_motif"/>
</dbReference>
<proteinExistence type="predicted"/>
<feature type="repeat" description="PPR" evidence="2">
    <location>
        <begin position="227"/>
        <end position="261"/>
    </location>
</feature>
<dbReference type="InterPro" id="IPR002885">
    <property type="entry name" value="PPR_rpt"/>
</dbReference>
<dbReference type="SUPFAM" id="SSF48452">
    <property type="entry name" value="TPR-like"/>
    <property type="match status" value="1"/>
</dbReference>
<feature type="repeat" description="PPR" evidence="2">
    <location>
        <begin position="485"/>
        <end position="519"/>
    </location>
</feature>
<dbReference type="FunFam" id="1.25.40.10:FF:000747">
    <property type="entry name" value="Pentatricopeptide repeat-containing protein mitochondrial"/>
    <property type="match status" value="1"/>
</dbReference>
<evidence type="ECO:0000256" key="1">
    <source>
        <dbReference type="ARBA" id="ARBA00022737"/>
    </source>
</evidence>
<dbReference type="AlphaFoldDB" id="A0AB40AQU1"/>
<dbReference type="InterPro" id="IPR011990">
    <property type="entry name" value="TPR-like_helical_dom_sf"/>
</dbReference>
<dbReference type="PROSITE" id="PS51375">
    <property type="entry name" value="PPR"/>
    <property type="match status" value="8"/>
</dbReference>
<dbReference type="Proteomes" id="UP001515500">
    <property type="component" value="Chromosome 26"/>
</dbReference>
<dbReference type="NCBIfam" id="TIGR00756">
    <property type="entry name" value="PPR"/>
    <property type="match status" value="11"/>
</dbReference>
<feature type="repeat" description="PPR" evidence="2">
    <location>
        <begin position="359"/>
        <end position="393"/>
    </location>
</feature>
<dbReference type="Pfam" id="PF20431">
    <property type="entry name" value="E_motif"/>
    <property type="match status" value="1"/>
</dbReference>
<dbReference type="PANTHER" id="PTHR47926">
    <property type="entry name" value="PENTATRICOPEPTIDE REPEAT-CONTAINING PROTEIN"/>
    <property type="match status" value="1"/>
</dbReference>
<dbReference type="RefSeq" id="XP_039117357.1">
    <property type="nucleotide sequence ID" value="XM_039261423.1"/>
</dbReference>
<gene>
    <name evidence="4 5" type="primary">LOC120253128</name>
</gene>
<feature type="repeat" description="PPR" evidence="2">
    <location>
        <begin position="165"/>
        <end position="199"/>
    </location>
</feature>
<dbReference type="GO" id="GO:0003723">
    <property type="term" value="F:RNA binding"/>
    <property type="evidence" value="ECO:0007669"/>
    <property type="project" value="InterPro"/>
</dbReference>